<dbReference type="AlphaFoldDB" id="A0A1H0UE58"/>
<dbReference type="STRING" id="94869.SAMN04488529_11078"/>
<dbReference type="GO" id="GO:0016747">
    <property type="term" value="F:acyltransferase activity, transferring groups other than amino-acyl groups"/>
    <property type="evidence" value="ECO:0007669"/>
    <property type="project" value="InterPro"/>
</dbReference>
<evidence type="ECO:0000259" key="1">
    <source>
        <dbReference type="PROSITE" id="PS51186"/>
    </source>
</evidence>
<keyword evidence="2" id="KW-0808">Transferase</keyword>
<gene>
    <name evidence="2" type="ORF">SAMN04488529_11078</name>
</gene>
<evidence type="ECO:0000313" key="2">
    <source>
        <dbReference type="EMBL" id="SDP64572.1"/>
    </source>
</evidence>
<protein>
    <submittedName>
        <fullName evidence="2">Acetyltransferase (GNAT) family protein</fullName>
    </submittedName>
</protein>
<accession>A0A1H0UE58</accession>
<dbReference type="Pfam" id="PF00583">
    <property type="entry name" value="Acetyltransf_1"/>
    <property type="match status" value="1"/>
</dbReference>
<dbReference type="Gene3D" id="3.40.630.30">
    <property type="match status" value="1"/>
</dbReference>
<dbReference type="CDD" id="cd04301">
    <property type="entry name" value="NAT_SF"/>
    <property type="match status" value="1"/>
</dbReference>
<sequence>MTYKISALSVIPEYQNRGIAKEALKQIENYYPNASKWILDTIFQEKGNCHLYEKLGYVKVGELRLINERMTLVNYVKICK</sequence>
<dbReference type="InterPro" id="IPR016181">
    <property type="entry name" value="Acyl_CoA_acyltransferase"/>
</dbReference>
<dbReference type="SUPFAM" id="SSF55729">
    <property type="entry name" value="Acyl-CoA N-acyltransferases (Nat)"/>
    <property type="match status" value="1"/>
</dbReference>
<reference evidence="2 3" key="1">
    <citation type="submission" date="2016-10" db="EMBL/GenBank/DDBJ databases">
        <authorList>
            <person name="de Groot N.N."/>
        </authorList>
    </citation>
    <scope>NUCLEOTIDE SEQUENCE [LARGE SCALE GENOMIC DNA]</scope>
    <source>
        <strain evidence="2 3">DSM 12272</strain>
    </source>
</reference>
<name>A0A1H0UE58_9CLOT</name>
<feature type="domain" description="N-acetyltransferase" evidence="1">
    <location>
        <begin position="1"/>
        <end position="80"/>
    </location>
</feature>
<proteinExistence type="predicted"/>
<dbReference type="InterPro" id="IPR000182">
    <property type="entry name" value="GNAT_dom"/>
</dbReference>
<evidence type="ECO:0000313" key="3">
    <source>
        <dbReference type="Proteomes" id="UP000198597"/>
    </source>
</evidence>
<dbReference type="Proteomes" id="UP000198597">
    <property type="component" value="Unassembled WGS sequence"/>
</dbReference>
<dbReference type="EMBL" id="FNJM01000010">
    <property type="protein sequence ID" value="SDP64572.1"/>
    <property type="molecule type" value="Genomic_DNA"/>
</dbReference>
<keyword evidence="3" id="KW-1185">Reference proteome</keyword>
<organism evidence="2 3">
    <name type="scientific">Clostridium gasigenes</name>
    <dbReference type="NCBI Taxonomy" id="94869"/>
    <lineage>
        <taxon>Bacteria</taxon>
        <taxon>Bacillati</taxon>
        <taxon>Bacillota</taxon>
        <taxon>Clostridia</taxon>
        <taxon>Eubacteriales</taxon>
        <taxon>Clostridiaceae</taxon>
        <taxon>Clostridium</taxon>
    </lineage>
</organism>
<dbReference type="PROSITE" id="PS51186">
    <property type="entry name" value="GNAT"/>
    <property type="match status" value="1"/>
</dbReference>